<name>A0A2I0U810_LIMLA</name>
<dbReference type="Proteomes" id="UP000233556">
    <property type="component" value="Unassembled WGS sequence"/>
</dbReference>
<protein>
    <submittedName>
        <fullName evidence="1">Uncharacterized protein</fullName>
    </submittedName>
</protein>
<reference evidence="2" key="2">
    <citation type="submission" date="2017-12" db="EMBL/GenBank/DDBJ databases">
        <title>Genome sequence of the Bar-tailed Godwit (Limosa lapponica baueri).</title>
        <authorList>
            <person name="Lima N.C.B."/>
            <person name="Parody-Merino A.M."/>
            <person name="Battley P.F."/>
            <person name="Fidler A.E."/>
            <person name="Prosdocimi F."/>
        </authorList>
    </citation>
    <scope>NUCLEOTIDE SEQUENCE [LARGE SCALE GENOMIC DNA]</scope>
</reference>
<proteinExistence type="predicted"/>
<evidence type="ECO:0000313" key="2">
    <source>
        <dbReference type="Proteomes" id="UP000233556"/>
    </source>
</evidence>
<accession>A0A2I0U810</accession>
<dbReference type="OrthoDB" id="10063195at2759"/>
<sequence>MFKMIKNEVKCPVHSFVVRIPGEGMDNWEAAVLQRFDSKAMRFQACRLFIISDEGACVSFRIPTGIALEIRLKTFLLAVRCCRPWPRLASTFSAADQASEALRYKGLRFSADVTTCVVYCKNSHIAHRCFVPSSKDGIESSGKAVVRVGDFNMKELTNLIAFYDGMTGWVDEGRAVDVVYFDLSNDLGIVSHNILMGKLMKCGLDE</sequence>
<evidence type="ECO:0000313" key="1">
    <source>
        <dbReference type="EMBL" id="PKU42214.1"/>
    </source>
</evidence>
<dbReference type="AlphaFoldDB" id="A0A2I0U810"/>
<gene>
    <name evidence="1" type="ORF">llap_7486</name>
</gene>
<keyword evidence="2" id="KW-1185">Reference proteome</keyword>
<reference evidence="2" key="1">
    <citation type="submission" date="2017-11" db="EMBL/GenBank/DDBJ databases">
        <authorList>
            <person name="Lima N.C."/>
            <person name="Parody-Merino A.M."/>
            <person name="Battley P.F."/>
            <person name="Fidler A.E."/>
            <person name="Prosdocimi F."/>
        </authorList>
    </citation>
    <scope>NUCLEOTIDE SEQUENCE [LARGE SCALE GENOMIC DNA]</scope>
</reference>
<organism evidence="1 2">
    <name type="scientific">Limosa lapponica baueri</name>
    <dbReference type="NCBI Taxonomy" id="1758121"/>
    <lineage>
        <taxon>Eukaryota</taxon>
        <taxon>Metazoa</taxon>
        <taxon>Chordata</taxon>
        <taxon>Craniata</taxon>
        <taxon>Vertebrata</taxon>
        <taxon>Euteleostomi</taxon>
        <taxon>Archelosauria</taxon>
        <taxon>Archosauria</taxon>
        <taxon>Dinosauria</taxon>
        <taxon>Saurischia</taxon>
        <taxon>Theropoda</taxon>
        <taxon>Coelurosauria</taxon>
        <taxon>Aves</taxon>
        <taxon>Neognathae</taxon>
        <taxon>Neoaves</taxon>
        <taxon>Charadriiformes</taxon>
        <taxon>Scolopacidae</taxon>
        <taxon>Limosa</taxon>
    </lineage>
</organism>
<dbReference type="EMBL" id="KZ506019">
    <property type="protein sequence ID" value="PKU42214.1"/>
    <property type="molecule type" value="Genomic_DNA"/>
</dbReference>